<name>A0A8S2XNU0_9BILA</name>
<proteinExistence type="predicted"/>
<evidence type="ECO:0000313" key="3">
    <source>
        <dbReference type="Proteomes" id="UP000681967"/>
    </source>
</evidence>
<gene>
    <name evidence="1" type="ORF">BYL167_LOCUS36192</name>
    <name evidence="2" type="ORF">GIL414_LOCUS56589</name>
</gene>
<comment type="caution">
    <text evidence="1">The sequence shown here is derived from an EMBL/GenBank/DDBJ whole genome shotgun (WGS) entry which is preliminary data.</text>
</comment>
<accession>A0A8S2XNU0</accession>
<dbReference type="GO" id="GO:0015937">
    <property type="term" value="P:coenzyme A biosynthetic process"/>
    <property type="evidence" value="ECO:0007669"/>
    <property type="project" value="InterPro"/>
</dbReference>
<reference evidence="1" key="1">
    <citation type="submission" date="2021-02" db="EMBL/GenBank/DDBJ databases">
        <authorList>
            <person name="Nowell W R."/>
        </authorList>
    </citation>
    <scope>NUCLEOTIDE SEQUENCE</scope>
</reference>
<organism evidence="1 3">
    <name type="scientific">Rotaria magnacalcarata</name>
    <dbReference type="NCBI Taxonomy" id="392030"/>
    <lineage>
        <taxon>Eukaryota</taxon>
        <taxon>Metazoa</taxon>
        <taxon>Spiralia</taxon>
        <taxon>Gnathifera</taxon>
        <taxon>Rotifera</taxon>
        <taxon>Eurotatoria</taxon>
        <taxon>Bdelloidea</taxon>
        <taxon>Philodinida</taxon>
        <taxon>Philodinidae</taxon>
        <taxon>Rotaria</taxon>
    </lineage>
</organism>
<dbReference type="AlphaFoldDB" id="A0A8S2XNU0"/>
<dbReference type="InterPro" id="IPR004567">
    <property type="entry name" value="Type_II_PanK"/>
</dbReference>
<protein>
    <submittedName>
        <fullName evidence="1">Uncharacterized protein</fullName>
    </submittedName>
</protein>
<evidence type="ECO:0000313" key="2">
    <source>
        <dbReference type="EMBL" id="CAF4990411.1"/>
    </source>
</evidence>
<evidence type="ECO:0000313" key="1">
    <source>
        <dbReference type="EMBL" id="CAF4505119.1"/>
    </source>
</evidence>
<dbReference type="Proteomes" id="UP000681720">
    <property type="component" value="Unassembled WGS sequence"/>
</dbReference>
<dbReference type="EMBL" id="CAJOBH010078358">
    <property type="protein sequence ID" value="CAF4505119.1"/>
    <property type="molecule type" value="Genomic_DNA"/>
</dbReference>
<dbReference type="Pfam" id="PF03630">
    <property type="entry name" value="Fumble"/>
    <property type="match status" value="1"/>
</dbReference>
<sequence length="24" mass="2859">MRILAYAMDYWSSGQIKAVFLEHE</sequence>
<feature type="non-terminal residue" evidence="1">
    <location>
        <position position="24"/>
    </location>
</feature>
<dbReference type="EMBL" id="CAJOBJ010203615">
    <property type="protein sequence ID" value="CAF4990411.1"/>
    <property type="molecule type" value="Genomic_DNA"/>
</dbReference>
<dbReference type="Gene3D" id="3.30.420.40">
    <property type="match status" value="1"/>
</dbReference>
<dbReference type="GO" id="GO:0005524">
    <property type="term" value="F:ATP binding"/>
    <property type="evidence" value="ECO:0007669"/>
    <property type="project" value="InterPro"/>
</dbReference>
<dbReference type="Proteomes" id="UP000681967">
    <property type="component" value="Unassembled WGS sequence"/>
</dbReference>